<name>A0ABY1I9K6_9RHOB</name>
<reference evidence="2 3" key="1">
    <citation type="submission" date="2016-11" db="EMBL/GenBank/DDBJ databases">
        <authorList>
            <person name="Varghese N."/>
            <person name="Submissions S."/>
        </authorList>
    </citation>
    <scope>NUCLEOTIDE SEQUENCE [LARGE SCALE GENOMIC DNA]</scope>
    <source>
        <strain evidence="2 3">DSM 16310</strain>
    </source>
</reference>
<sequence length="74" mass="8002">MILITRDTDQNPVIVVSHPGDLKSVYANISGLTVQKGDRVRAGQRIATVGQSPSGLRFSILKGFEPIDPTPLMQ</sequence>
<dbReference type="InterPro" id="IPR016047">
    <property type="entry name" value="M23ase_b-sheet_dom"/>
</dbReference>
<gene>
    <name evidence="2" type="ORF">SAMN02744035_01678</name>
</gene>
<dbReference type="EMBL" id="FQYZ01000004">
    <property type="protein sequence ID" value="SHI81081.1"/>
    <property type="molecule type" value="Genomic_DNA"/>
</dbReference>
<dbReference type="Pfam" id="PF01551">
    <property type="entry name" value="Peptidase_M23"/>
    <property type="match status" value="1"/>
</dbReference>
<dbReference type="SUPFAM" id="SSF51261">
    <property type="entry name" value="Duplicated hybrid motif"/>
    <property type="match status" value="1"/>
</dbReference>
<dbReference type="Gene3D" id="2.70.70.10">
    <property type="entry name" value="Glucose Permease (Domain IIA)"/>
    <property type="match status" value="1"/>
</dbReference>
<proteinExistence type="predicted"/>
<accession>A0ABY1I9K6</accession>
<organism evidence="2 3">
    <name type="scientific">Thalassobacter stenotrophicus DSM 16310</name>
    <dbReference type="NCBI Taxonomy" id="1123361"/>
    <lineage>
        <taxon>Bacteria</taxon>
        <taxon>Pseudomonadati</taxon>
        <taxon>Pseudomonadota</taxon>
        <taxon>Alphaproteobacteria</taxon>
        <taxon>Rhodobacterales</taxon>
        <taxon>Roseobacteraceae</taxon>
        <taxon>Thalassobacter</taxon>
    </lineage>
</organism>
<protein>
    <submittedName>
        <fullName evidence="2">Peptidase family M23</fullName>
    </submittedName>
</protein>
<evidence type="ECO:0000259" key="1">
    <source>
        <dbReference type="Pfam" id="PF01551"/>
    </source>
</evidence>
<evidence type="ECO:0000313" key="3">
    <source>
        <dbReference type="Proteomes" id="UP000184408"/>
    </source>
</evidence>
<dbReference type="CDD" id="cd12797">
    <property type="entry name" value="M23_peptidase"/>
    <property type="match status" value="1"/>
</dbReference>
<dbReference type="InterPro" id="IPR011055">
    <property type="entry name" value="Dup_hybrid_motif"/>
</dbReference>
<comment type="caution">
    <text evidence="2">The sequence shown here is derived from an EMBL/GenBank/DDBJ whole genome shotgun (WGS) entry which is preliminary data.</text>
</comment>
<feature type="domain" description="M23ase beta-sheet core" evidence="1">
    <location>
        <begin position="11"/>
        <end position="69"/>
    </location>
</feature>
<keyword evidence="3" id="KW-1185">Reference proteome</keyword>
<dbReference type="Proteomes" id="UP000184408">
    <property type="component" value="Unassembled WGS sequence"/>
</dbReference>
<evidence type="ECO:0000313" key="2">
    <source>
        <dbReference type="EMBL" id="SHI81081.1"/>
    </source>
</evidence>